<dbReference type="EMBL" id="CM042014">
    <property type="protein sequence ID" value="KAI3724117.1"/>
    <property type="molecule type" value="Genomic_DNA"/>
</dbReference>
<evidence type="ECO:0000313" key="1">
    <source>
        <dbReference type="EMBL" id="KAI3724117.1"/>
    </source>
</evidence>
<proteinExistence type="predicted"/>
<accession>A0ACB9BQ47</accession>
<evidence type="ECO:0000313" key="2">
    <source>
        <dbReference type="Proteomes" id="UP001055811"/>
    </source>
</evidence>
<dbReference type="Proteomes" id="UP001055811">
    <property type="component" value="Linkage Group LG06"/>
</dbReference>
<name>A0ACB9BQ47_CICIN</name>
<comment type="caution">
    <text evidence="1">The sequence shown here is derived from an EMBL/GenBank/DDBJ whole genome shotgun (WGS) entry which is preliminary data.</text>
</comment>
<sequence length="79" mass="9176">MNVRRVREMGSSFHGENAEESDVRRPYLESRSRKAPDAEIYLGEYLRKVPLDHLLPELFTHKARGRSVRLVVEVLKAVN</sequence>
<reference evidence="1 2" key="2">
    <citation type="journal article" date="2022" name="Mol. Ecol. Resour.">
        <title>The genomes of chicory, endive, great burdock and yacon provide insights into Asteraceae paleo-polyploidization history and plant inulin production.</title>
        <authorList>
            <person name="Fan W."/>
            <person name="Wang S."/>
            <person name="Wang H."/>
            <person name="Wang A."/>
            <person name="Jiang F."/>
            <person name="Liu H."/>
            <person name="Zhao H."/>
            <person name="Xu D."/>
            <person name="Zhang Y."/>
        </authorList>
    </citation>
    <scope>NUCLEOTIDE SEQUENCE [LARGE SCALE GENOMIC DNA]</scope>
    <source>
        <strain evidence="2">cv. Punajuju</strain>
        <tissue evidence="1">Leaves</tissue>
    </source>
</reference>
<keyword evidence="2" id="KW-1185">Reference proteome</keyword>
<reference evidence="2" key="1">
    <citation type="journal article" date="2022" name="Mol. Ecol. Resour.">
        <title>The genomes of chicory, endive, great burdock and yacon provide insights into Asteraceae palaeo-polyploidization history and plant inulin production.</title>
        <authorList>
            <person name="Fan W."/>
            <person name="Wang S."/>
            <person name="Wang H."/>
            <person name="Wang A."/>
            <person name="Jiang F."/>
            <person name="Liu H."/>
            <person name="Zhao H."/>
            <person name="Xu D."/>
            <person name="Zhang Y."/>
        </authorList>
    </citation>
    <scope>NUCLEOTIDE SEQUENCE [LARGE SCALE GENOMIC DNA]</scope>
    <source>
        <strain evidence="2">cv. Punajuju</strain>
    </source>
</reference>
<organism evidence="1 2">
    <name type="scientific">Cichorium intybus</name>
    <name type="common">Chicory</name>
    <dbReference type="NCBI Taxonomy" id="13427"/>
    <lineage>
        <taxon>Eukaryota</taxon>
        <taxon>Viridiplantae</taxon>
        <taxon>Streptophyta</taxon>
        <taxon>Embryophyta</taxon>
        <taxon>Tracheophyta</taxon>
        <taxon>Spermatophyta</taxon>
        <taxon>Magnoliopsida</taxon>
        <taxon>eudicotyledons</taxon>
        <taxon>Gunneridae</taxon>
        <taxon>Pentapetalae</taxon>
        <taxon>asterids</taxon>
        <taxon>campanulids</taxon>
        <taxon>Asterales</taxon>
        <taxon>Asteraceae</taxon>
        <taxon>Cichorioideae</taxon>
        <taxon>Cichorieae</taxon>
        <taxon>Cichoriinae</taxon>
        <taxon>Cichorium</taxon>
    </lineage>
</organism>
<gene>
    <name evidence="1" type="ORF">L2E82_35884</name>
</gene>
<protein>
    <submittedName>
        <fullName evidence="1">Uncharacterized protein</fullName>
    </submittedName>
</protein>